<dbReference type="InterPro" id="IPR010985">
    <property type="entry name" value="Ribbon_hlx_hlx"/>
</dbReference>
<name>A0ABX1X2M3_9BACT</name>
<dbReference type="Pfam" id="PF05534">
    <property type="entry name" value="HicB"/>
    <property type="match status" value="1"/>
</dbReference>
<accession>A0ABX1X2M3</accession>
<sequence>MNTLTYKNFIGSFNYIEEDDILHGKIEGIIDLVTFEGDSIAEIKEAFIEAVDDYLYICKEVGKEPLKSYKGSFNVRVSSDLHRDASMLAVKRKLNLNQFVKQAIENEIKREDDCCCC</sequence>
<evidence type="ECO:0000313" key="1">
    <source>
        <dbReference type="EMBL" id="NOU62344.1"/>
    </source>
</evidence>
<organism evidence="1 2">
    <name type="scientific">Marinifilum caeruleilacunae</name>
    <dbReference type="NCBI Taxonomy" id="2499076"/>
    <lineage>
        <taxon>Bacteria</taxon>
        <taxon>Pseudomonadati</taxon>
        <taxon>Bacteroidota</taxon>
        <taxon>Bacteroidia</taxon>
        <taxon>Marinilabiliales</taxon>
        <taxon>Marinifilaceae</taxon>
    </lineage>
</organism>
<keyword evidence="2" id="KW-1185">Reference proteome</keyword>
<reference evidence="1 2" key="1">
    <citation type="submission" date="2018-12" db="EMBL/GenBank/DDBJ databases">
        <title>Marinifilum JC070 sp. nov., a marine bacterium isolated from Yongle Blue Hole in the South China Sea.</title>
        <authorList>
            <person name="Fu T."/>
        </authorList>
    </citation>
    <scope>NUCLEOTIDE SEQUENCE [LARGE SCALE GENOMIC DNA]</scope>
    <source>
        <strain evidence="1 2">JC070</strain>
    </source>
</reference>
<dbReference type="RefSeq" id="WP_171597594.1">
    <property type="nucleotide sequence ID" value="NZ_RZNH01000076.1"/>
</dbReference>
<dbReference type="SUPFAM" id="SSF143100">
    <property type="entry name" value="TTHA1013/TTHA0281-like"/>
    <property type="match status" value="1"/>
</dbReference>
<protein>
    <submittedName>
        <fullName evidence="1">Type II toxin-antitoxin system HicB family antitoxin</fullName>
    </submittedName>
</protein>
<evidence type="ECO:0000313" key="2">
    <source>
        <dbReference type="Proteomes" id="UP000732105"/>
    </source>
</evidence>
<dbReference type="Proteomes" id="UP000732105">
    <property type="component" value="Unassembled WGS sequence"/>
</dbReference>
<comment type="caution">
    <text evidence="1">The sequence shown here is derived from an EMBL/GenBank/DDBJ whole genome shotgun (WGS) entry which is preliminary data.</text>
</comment>
<dbReference type="InterPro" id="IPR008651">
    <property type="entry name" value="Uncharacterised_HicB"/>
</dbReference>
<gene>
    <name evidence="1" type="ORF">ELS83_21370</name>
</gene>
<dbReference type="SUPFAM" id="SSF47598">
    <property type="entry name" value="Ribbon-helix-helix"/>
    <property type="match status" value="1"/>
</dbReference>
<proteinExistence type="predicted"/>
<dbReference type="EMBL" id="RZNH01000076">
    <property type="protein sequence ID" value="NOU62344.1"/>
    <property type="molecule type" value="Genomic_DNA"/>
</dbReference>
<dbReference type="InterPro" id="IPR035069">
    <property type="entry name" value="TTHA1013/TTHA0281-like"/>
</dbReference>